<keyword evidence="1" id="KW-0812">Transmembrane</keyword>
<comment type="caution">
    <text evidence="2">The sequence shown here is derived from an EMBL/GenBank/DDBJ whole genome shotgun (WGS) entry which is preliminary data.</text>
</comment>
<evidence type="ECO:0000313" key="3">
    <source>
        <dbReference type="Proteomes" id="UP000253303"/>
    </source>
</evidence>
<keyword evidence="3" id="KW-1185">Reference proteome</keyword>
<reference evidence="2 3" key="1">
    <citation type="submission" date="2018-06" db="EMBL/GenBank/DDBJ databases">
        <title>Sphaerisporangium craniellae sp. nov., isolated from a marine sponge in the South China Sea.</title>
        <authorList>
            <person name="Li L."/>
        </authorList>
    </citation>
    <scope>NUCLEOTIDE SEQUENCE [LARGE SCALE GENOMIC DNA]</scope>
    <source>
        <strain evidence="2 3">LHW63015</strain>
    </source>
</reference>
<name>A0A366LQL4_9ACTN</name>
<dbReference type="AlphaFoldDB" id="A0A366LQL4"/>
<gene>
    <name evidence="2" type="ORF">DP939_31730</name>
</gene>
<keyword evidence="1" id="KW-0472">Membrane</keyword>
<organism evidence="2 3">
    <name type="scientific">Spongiactinospora rosea</name>
    <dbReference type="NCBI Taxonomy" id="2248750"/>
    <lineage>
        <taxon>Bacteria</taxon>
        <taxon>Bacillati</taxon>
        <taxon>Actinomycetota</taxon>
        <taxon>Actinomycetes</taxon>
        <taxon>Streptosporangiales</taxon>
        <taxon>Streptosporangiaceae</taxon>
        <taxon>Spongiactinospora</taxon>
    </lineage>
</organism>
<accession>A0A366LQL4</accession>
<proteinExistence type="predicted"/>
<keyword evidence="1" id="KW-1133">Transmembrane helix</keyword>
<dbReference type="RefSeq" id="WP_113984507.1">
    <property type="nucleotide sequence ID" value="NZ_QMEY01000018.1"/>
</dbReference>
<feature type="transmembrane region" description="Helical" evidence="1">
    <location>
        <begin position="57"/>
        <end position="74"/>
    </location>
</feature>
<dbReference type="Proteomes" id="UP000253303">
    <property type="component" value="Unassembled WGS sequence"/>
</dbReference>
<dbReference type="EMBL" id="QMEY01000018">
    <property type="protein sequence ID" value="RBQ16186.1"/>
    <property type="molecule type" value="Genomic_DNA"/>
</dbReference>
<sequence>MALLGRLRYASALIGVGLCVVGALVVVWYVLHLVTALALGVTLMISARRGAARDPRTPGFVALSLVLTVLVLLWG</sequence>
<evidence type="ECO:0000256" key="1">
    <source>
        <dbReference type="SAM" id="Phobius"/>
    </source>
</evidence>
<feature type="transmembrane region" description="Helical" evidence="1">
    <location>
        <begin position="12"/>
        <end position="45"/>
    </location>
</feature>
<protein>
    <submittedName>
        <fullName evidence="2">Uncharacterized protein</fullName>
    </submittedName>
</protein>
<evidence type="ECO:0000313" key="2">
    <source>
        <dbReference type="EMBL" id="RBQ16186.1"/>
    </source>
</evidence>